<sequence length="82" mass="9474">MKYHFFHSNGPAGPSKFKNTHTRGVLGNEVRNSPMLSLENFRSMIFDLFGKSKTKSSQYIKCVNLFLDHMAYFKIANPFCIH</sequence>
<proteinExistence type="predicted"/>
<gene>
    <name evidence="1" type="ORF">BpHYR1_014682</name>
</gene>
<name>A0A3M7RHK0_BRAPC</name>
<protein>
    <submittedName>
        <fullName evidence="1">Uncharacterized protein</fullName>
    </submittedName>
</protein>
<keyword evidence="2" id="KW-1185">Reference proteome</keyword>
<reference evidence="1 2" key="1">
    <citation type="journal article" date="2018" name="Sci. Rep.">
        <title>Genomic signatures of local adaptation to the degree of environmental predictability in rotifers.</title>
        <authorList>
            <person name="Franch-Gras L."/>
            <person name="Hahn C."/>
            <person name="Garcia-Roger E.M."/>
            <person name="Carmona M.J."/>
            <person name="Serra M."/>
            <person name="Gomez A."/>
        </authorList>
    </citation>
    <scope>NUCLEOTIDE SEQUENCE [LARGE SCALE GENOMIC DNA]</scope>
    <source>
        <strain evidence="1">HYR1</strain>
    </source>
</reference>
<evidence type="ECO:0000313" key="2">
    <source>
        <dbReference type="Proteomes" id="UP000276133"/>
    </source>
</evidence>
<dbReference type="Proteomes" id="UP000276133">
    <property type="component" value="Unassembled WGS sequence"/>
</dbReference>
<accession>A0A3M7RHK0</accession>
<evidence type="ECO:0000313" key="1">
    <source>
        <dbReference type="EMBL" id="RNA23031.1"/>
    </source>
</evidence>
<organism evidence="1 2">
    <name type="scientific">Brachionus plicatilis</name>
    <name type="common">Marine rotifer</name>
    <name type="synonym">Brachionus muelleri</name>
    <dbReference type="NCBI Taxonomy" id="10195"/>
    <lineage>
        <taxon>Eukaryota</taxon>
        <taxon>Metazoa</taxon>
        <taxon>Spiralia</taxon>
        <taxon>Gnathifera</taxon>
        <taxon>Rotifera</taxon>
        <taxon>Eurotatoria</taxon>
        <taxon>Monogononta</taxon>
        <taxon>Pseudotrocha</taxon>
        <taxon>Ploima</taxon>
        <taxon>Brachionidae</taxon>
        <taxon>Brachionus</taxon>
    </lineage>
</organism>
<dbReference type="AlphaFoldDB" id="A0A3M7RHK0"/>
<dbReference type="EMBL" id="REGN01003358">
    <property type="protein sequence ID" value="RNA23031.1"/>
    <property type="molecule type" value="Genomic_DNA"/>
</dbReference>
<comment type="caution">
    <text evidence="1">The sequence shown here is derived from an EMBL/GenBank/DDBJ whole genome shotgun (WGS) entry which is preliminary data.</text>
</comment>